<name>A0A3N4LR11_9PEZI</name>
<dbReference type="OrthoDB" id="5423251at2759"/>
<organism evidence="1 2">
    <name type="scientific">Terfezia boudieri ATCC MYA-4762</name>
    <dbReference type="NCBI Taxonomy" id="1051890"/>
    <lineage>
        <taxon>Eukaryota</taxon>
        <taxon>Fungi</taxon>
        <taxon>Dikarya</taxon>
        <taxon>Ascomycota</taxon>
        <taxon>Pezizomycotina</taxon>
        <taxon>Pezizomycetes</taxon>
        <taxon>Pezizales</taxon>
        <taxon>Pezizaceae</taxon>
        <taxon>Terfezia</taxon>
    </lineage>
</organism>
<keyword evidence="2" id="KW-1185">Reference proteome</keyword>
<evidence type="ECO:0000313" key="1">
    <source>
        <dbReference type="EMBL" id="RPB23692.1"/>
    </source>
</evidence>
<dbReference type="Gene3D" id="3.60.130.30">
    <property type="match status" value="1"/>
</dbReference>
<evidence type="ECO:0000313" key="2">
    <source>
        <dbReference type="Proteomes" id="UP000267821"/>
    </source>
</evidence>
<gene>
    <name evidence="1" type="ORF">L211DRAFT_764281</name>
</gene>
<evidence type="ECO:0008006" key="3">
    <source>
        <dbReference type="Google" id="ProtNLM"/>
    </source>
</evidence>
<feature type="non-terminal residue" evidence="1">
    <location>
        <position position="1"/>
    </location>
</feature>
<feature type="non-terminal residue" evidence="1">
    <location>
        <position position="61"/>
    </location>
</feature>
<reference evidence="1 2" key="1">
    <citation type="journal article" date="2018" name="Nat. Ecol. Evol.">
        <title>Pezizomycetes genomes reveal the molecular basis of ectomycorrhizal truffle lifestyle.</title>
        <authorList>
            <person name="Murat C."/>
            <person name="Payen T."/>
            <person name="Noel B."/>
            <person name="Kuo A."/>
            <person name="Morin E."/>
            <person name="Chen J."/>
            <person name="Kohler A."/>
            <person name="Krizsan K."/>
            <person name="Balestrini R."/>
            <person name="Da Silva C."/>
            <person name="Montanini B."/>
            <person name="Hainaut M."/>
            <person name="Levati E."/>
            <person name="Barry K.W."/>
            <person name="Belfiori B."/>
            <person name="Cichocki N."/>
            <person name="Clum A."/>
            <person name="Dockter R.B."/>
            <person name="Fauchery L."/>
            <person name="Guy J."/>
            <person name="Iotti M."/>
            <person name="Le Tacon F."/>
            <person name="Lindquist E.A."/>
            <person name="Lipzen A."/>
            <person name="Malagnac F."/>
            <person name="Mello A."/>
            <person name="Molinier V."/>
            <person name="Miyauchi S."/>
            <person name="Poulain J."/>
            <person name="Riccioni C."/>
            <person name="Rubini A."/>
            <person name="Sitrit Y."/>
            <person name="Splivallo R."/>
            <person name="Traeger S."/>
            <person name="Wang M."/>
            <person name="Zifcakova L."/>
            <person name="Wipf D."/>
            <person name="Zambonelli A."/>
            <person name="Paolocci F."/>
            <person name="Nowrousian M."/>
            <person name="Ottonello S."/>
            <person name="Baldrian P."/>
            <person name="Spatafora J.W."/>
            <person name="Henrissat B."/>
            <person name="Nagy L.G."/>
            <person name="Aury J.M."/>
            <person name="Wincker P."/>
            <person name="Grigoriev I.V."/>
            <person name="Bonfante P."/>
            <person name="Martin F.M."/>
        </authorList>
    </citation>
    <scope>NUCLEOTIDE SEQUENCE [LARGE SCALE GENOMIC DNA]</scope>
    <source>
        <strain evidence="1 2">ATCC MYA-4762</strain>
    </source>
</reference>
<dbReference type="Proteomes" id="UP000267821">
    <property type="component" value="Unassembled WGS sequence"/>
</dbReference>
<sequence length="61" mass="6894">YSDYDGGDLVLWQAKCILELRPGDALLFMGSLICHGNTKITRGVRNSVNLFTHKSIIDWIK</sequence>
<dbReference type="AlphaFoldDB" id="A0A3N4LR11"/>
<dbReference type="STRING" id="1051890.A0A3N4LR11"/>
<dbReference type="InParanoid" id="A0A3N4LR11"/>
<dbReference type="EMBL" id="ML121544">
    <property type="protein sequence ID" value="RPB23692.1"/>
    <property type="molecule type" value="Genomic_DNA"/>
</dbReference>
<protein>
    <recommendedName>
        <fullName evidence="3">Prolyl 4-hydroxylase alpha subunit Fe(2+) 2OG dioxygenase domain-containing protein</fullName>
    </recommendedName>
</protein>
<proteinExistence type="predicted"/>
<accession>A0A3N4LR11</accession>